<keyword evidence="3" id="KW-1185">Reference proteome</keyword>
<dbReference type="RefSeq" id="WP_006309738.1">
    <property type="nucleotide sequence ID" value="NZ_JH601133.1"/>
</dbReference>
<reference evidence="2 3" key="1">
    <citation type="submission" date="2012-01" db="EMBL/GenBank/DDBJ databases">
        <title>The Genome Sequence of Facklamia languida CCUG 37842.</title>
        <authorList>
            <consortium name="The Broad Institute Genome Sequencing Platform"/>
            <person name="Earl A."/>
            <person name="Ward D."/>
            <person name="Feldgarden M."/>
            <person name="Gevers D."/>
            <person name="Huys G."/>
            <person name="Young S.K."/>
            <person name="Zeng Q."/>
            <person name="Gargeya S."/>
            <person name="Fitzgerald M."/>
            <person name="Haas B."/>
            <person name="Abouelleil A."/>
            <person name="Alvarado L."/>
            <person name="Arachchi H.M."/>
            <person name="Berlin A."/>
            <person name="Chapman S.B."/>
            <person name="Gearin G."/>
            <person name="Goldberg J."/>
            <person name="Griggs A."/>
            <person name="Gujja S."/>
            <person name="Hansen M."/>
            <person name="Heiman D."/>
            <person name="Howarth C."/>
            <person name="Larimer J."/>
            <person name="Lui A."/>
            <person name="MacDonald P.J.P."/>
            <person name="McCowen C."/>
            <person name="Montmayeur A."/>
            <person name="Murphy C."/>
            <person name="Neiman D."/>
            <person name="Pearson M."/>
            <person name="Priest M."/>
            <person name="Roberts A."/>
            <person name="Saif S."/>
            <person name="Shea T."/>
            <person name="Sisk P."/>
            <person name="Stolte C."/>
            <person name="Sykes S."/>
            <person name="Wortman J."/>
            <person name="Nusbaum C."/>
            <person name="Birren B."/>
        </authorList>
    </citation>
    <scope>NUCLEOTIDE SEQUENCE [LARGE SCALE GENOMIC DNA]</scope>
    <source>
        <strain evidence="2 3">CCUG 37842</strain>
    </source>
</reference>
<dbReference type="eggNOG" id="COG2388">
    <property type="taxonomic scope" value="Bacteria"/>
</dbReference>
<feature type="domain" description="N-acetyltransferase" evidence="1">
    <location>
        <begin position="2"/>
        <end position="91"/>
    </location>
</feature>
<evidence type="ECO:0000313" key="3">
    <source>
        <dbReference type="Proteomes" id="UP000006190"/>
    </source>
</evidence>
<evidence type="ECO:0000313" key="2">
    <source>
        <dbReference type="EMBL" id="EHR36244.1"/>
    </source>
</evidence>
<dbReference type="OrthoDB" id="9793389at2"/>
<comment type="caution">
    <text evidence="2">The sequence shown here is derived from an EMBL/GenBank/DDBJ whole genome shotgun (WGS) entry which is preliminary data.</text>
</comment>
<evidence type="ECO:0000259" key="1">
    <source>
        <dbReference type="PROSITE" id="PS51729"/>
    </source>
</evidence>
<sequence>MKIIDDTRRLALVNDQGETLAQMVYEVSKEDQVWVTHTFTNPDYRGHGYAQDLFDAMVAKAREEGRKIVSTCEYVSHKLQEDRDRYQDIYAEQAPSD</sequence>
<dbReference type="InterPro" id="IPR045057">
    <property type="entry name" value="Gcn5-rel_NAT"/>
</dbReference>
<dbReference type="Gene3D" id="3.40.630.30">
    <property type="match status" value="1"/>
</dbReference>
<dbReference type="PANTHER" id="PTHR31435:SF10">
    <property type="entry name" value="BSR4717 PROTEIN"/>
    <property type="match status" value="1"/>
</dbReference>
<name>H3NKW6_9LACT</name>
<dbReference type="PANTHER" id="PTHR31435">
    <property type="entry name" value="PROTEIN NATD1"/>
    <property type="match status" value="1"/>
</dbReference>
<dbReference type="Proteomes" id="UP000006190">
    <property type="component" value="Unassembled WGS sequence"/>
</dbReference>
<accession>H3NKW6</accession>
<proteinExistence type="predicted"/>
<dbReference type="InterPro" id="IPR016181">
    <property type="entry name" value="Acyl_CoA_acyltransferase"/>
</dbReference>
<gene>
    <name evidence="2" type="ORF">HMPREF9708_01505</name>
</gene>
<dbReference type="Pfam" id="PF14542">
    <property type="entry name" value="Acetyltransf_CG"/>
    <property type="match status" value="1"/>
</dbReference>
<dbReference type="PATRIC" id="fig|883113.3.peg.1506"/>
<dbReference type="PROSITE" id="PS51729">
    <property type="entry name" value="GNAT_YJDJ"/>
    <property type="match status" value="1"/>
</dbReference>
<dbReference type="HOGENOM" id="CLU_132888_2_2_9"/>
<dbReference type="SUPFAM" id="SSF55729">
    <property type="entry name" value="Acyl-CoA N-acyltransferases (Nat)"/>
    <property type="match status" value="1"/>
</dbReference>
<dbReference type="CDD" id="cd04301">
    <property type="entry name" value="NAT_SF"/>
    <property type="match status" value="1"/>
</dbReference>
<protein>
    <recommendedName>
        <fullName evidence="1">N-acetyltransferase domain-containing protein</fullName>
    </recommendedName>
</protein>
<dbReference type="InterPro" id="IPR031165">
    <property type="entry name" value="GNAT_YJDJ"/>
</dbReference>
<dbReference type="AlphaFoldDB" id="H3NKW6"/>
<dbReference type="EMBL" id="AGEG01000016">
    <property type="protein sequence ID" value="EHR36244.1"/>
    <property type="molecule type" value="Genomic_DNA"/>
</dbReference>
<dbReference type="STRING" id="883113.HMPREF9708_01505"/>
<organism evidence="2 3">
    <name type="scientific">Facklamia languida CCUG 37842</name>
    <dbReference type="NCBI Taxonomy" id="883113"/>
    <lineage>
        <taxon>Bacteria</taxon>
        <taxon>Bacillati</taxon>
        <taxon>Bacillota</taxon>
        <taxon>Bacilli</taxon>
        <taxon>Lactobacillales</taxon>
        <taxon>Aerococcaceae</taxon>
        <taxon>Facklamia</taxon>
    </lineage>
</organism>